<gene>
    <name evidence="2" type="ORF">Tsumi_05370</name>
</gene>
<sequence>MNMNTDQDNQWSASDLEQFAEAGISESEAMRQLKLLREGAPFADVVAAATTEHGIMCISGDEEVGYLELWEQYRQSKNASVLKFVPASGAASRMFKMLFPILESNENTPLTEEQQTFFDHIEDFAFAQRLNETTLRKVWMSVSKLMETGRYKELVELLLTDKGMNYGATPKGMIYFHRYDHERRSAAVEHLVEGAYYIKDRNGNVAIHFTVSPSGLEQFKSHIERYRPKVEDALGVLFDISYSTQSPSTDTIAIDLSGKPFRNEDGSLLLRPGGHGSLIKNLNEQEAEVIFIKNIDNVTPDYLKGNTIRYKKLLGGILLATVNQIKAYLELLDRPRTSRTQLEEMQRFLKEKLCIELNTDEETSDKDLAHMIREKLNRPVRVCGMVKNEGEPGGGPYIVRDADGSTSLQILESSQIDKGNERIRSLWQTNGFFNPVDLVCYTRNYKNEHFDLHSFVNHKSAFLSQKSKEGRELIALEHPGLWNGAMYYWNTLFVEVPADTFTPVKTVLDLLRPEHRPIPMES</sequence>
<accession>A0ABQ0E152</accession>
<evidence type="ECO:0000313" key="3">
    <source>
        <dbReference type="Proteomes" id="UP001628220"/>
    </source>
</evidence>
<keyword evidence="3" id="KW-1185">Reference proteome</keyword>
<feature type="domain" description="DUF4301" evidence="1">
    <location>
        <begin position="13"/>
        <end position="516"/>
    </location>
</feature>
<dbReference type="Proteomes" id="UP001628220">
    <property type="component" value="Unassembled WGS sequence"/>
</dbReference>
<dbReference type="InterPro" id="IPR025393">
    <property type="entry name" value="DUF4301"/>
</dbReference>
<comment type="caution">
    <text evidence="2">The sequence shown here is derived from an EMBL/GenBank/DDBJ whole genome shotgun (WGS) entry which is preliminary data.</text>
</comment>
<dbReference type="EMBL" id="BAAFSF010000001">
    <property type="protein sequence ID" value="GAB1251433.1"/>
    <property type="molecule type" value="Genomic_DNA"/>
</dbReference>
<dbReference type="Pfam" id="PF14134">
    <property type="entry name" value="DUF4301"/>
    <property type="match status" value="1"/>
</dbReference>
<protein>
    <submittedName>
        <fullName evidence="2">DUF4301 family protein</fullName>
    </submittedName>
</protein>
<proteinExistence type="predicted"/>
<name>A0ABQ0E152_9PORP</name>
<organism evidence="2 3">
    <name type="scientific">Porphyromonas miyakawae</name>
    <dbReference type="NCBI Taxonomy" id="3137470"/>
    <lineage>
        <taxon>Bacteria</taxon>
        <taxon>Pseudomonadati</taxon>
        <taxon>Bacteroidota</taxon>
        <taxon>Bacteroidia</taxon>
        <taxon>Bacteroidales</taxon>
        <taxon>Porphyromonadaceae</taxon>
        <taxon>Porphyromonas</taxon>
    </lineage>
</organism>
<dbReference type="SUPFAM" id="SSF53448">
    <property type="entry name" value="Nucleotide-diphospho-sugar transferases"/>
    <property type="match status" value="1"/>
</dbReference>
<evidence type="ECO:0000313" key="2">
    <source>
        <dbReference type="EMBL" id="GAB1251433.1"/>
    </source>
</evidence>
<evidence type="ECO:0000259" key="1">
    <source>
        <dbReference type="Pfam" id="PF14134"/>
    </source>
</evidence>
<reference evidence="2 3" key="1">
    <citation type="journal article" date="2025" name="Int. J. Syst. Evol. Microbiol.">
        <title>Desulfovibrio falkowii sp. nov., Porphyromonas miyakawae sp. nov., Mediterraneibacter flintii sp. nov. and Owariibacterium komagatae gen. nov., sp. nov., isolated from human faeces.</title>
        <authorList>
            <person name="Hamaguchi T."/>
            <person name="Ohara M."/>
            <person name="Hisatomi A."/>
            <person name="Sekiguchi K."/>
            <person name="Takeda J.I."/>
            <person name="Ueyama J."/>
            <person name="Ito M."/>
            <person name="Nishiwaki H."/>
            <person name="Ogi T."/>
            <person name="Hirayama M."/>
            <person name="Ohkuma M."/>
            <person name="Sakamoto M."/>
            <person name="Ohno K."/>
        </authorList>
    </citation>
    <scope>NUCLEOTIDE SEQUENCE [LARGE SCALE GENOMIC DNA]</scope>
    <source>
        <strain evidence="2 3">13CB11C</strain>
    </source>
</reference>
<dbReference type="InterPro" id="IPR029044">
    <property type="entry name" value="Nucleotide-diphossugar_trans"/>
</dbReference>